<reference evidence="1 2" key="1">
    <citation type="submission" date="2016-11" db="EMBL/GenBank/DDBJ databases">
        <title>Rahnella oryzae sp. nov., isolated from rice root.</title>
        <authorList>
            <person name="Zhang X.-X."/>
            <person name="Zhang J."/>
        </authorList>
    </citation>
    <scope>NUCLEOTIDE SEQUENCE [LARGE SCALE GENOMIC DNA]</scope>
    <source>
        <strain evidence="1 2">J11-6</strain>
    </source>
</reference>
<keyword evidence="2" id="KW-1185">Reference proteome</keyword>
<dbReference type="OrthoDB" id="6506396at2"/>
<gene>
    <name evidence="1" type="ORF">BMI79_07095</name>
</gene>
<dbReference type="AlphaFoldDB" id="A0A1S8CKW4"/>
<organism evidence="1 2">
    <name type="scientific">Serratia oryzae</name>
    <dbReference type="NCBI Taxonomy" id="2034155"/>
    <lineage>
        <taxon>Bacteria</taxon>
        <taxon>Pseudomonadati</taxon>
        <taxon>Pseudomonadota</taxon>
        <taxon>Gammaproteobacteria</taxon>
        <taxon>Enterobacterales</taxon>
        <taxon>Yersiniaceae</taxon>
        <taxon>Serratia</taxon>
    </lineage>
</organism>
<dbReference type="STRING" id="2034155.BMI79_07095"/>
<sequence length="425" mass="49205">MISLPVWFSDAFGHLEKQDADVLIHLWETEPVLREAAARLDKSNPVLNPTTHCPYCGSDRYVPSTREREFRCLTCLRQSSPATGTPFADLHRRKYYILYAVLVTFWVNGYIEDVVWLSGCHNKINWKEYARRLEPIRVDLPVPVTPFPRYLHGFPPEQQGMTCPSCRAHRVVYSEQMPAANPSLSCQVCQHRFVMHPLMPRGTLRDGSQPEVPAWFRKEFAHTSNADYEHLVTIWHREPVLRELVDRLDEQNPELNRLQECPYCHNHHIFPLGGHSEGFGCKACGETFVASTGTVFSNMPKDRYWALYRVLVLLWGQWLRKRMLPVSRISTVGQFLVYERRLQPLFAELQGRPVTPRPRWLMGFTLGEQGVRCLHCQSSNVDTEGRTVWPRDEPKINCAACGHSFMLREWLRHRVDTGVEENAGL</sequence>
<dbReference type="EMBL" id="MOXD01000003">
    <property type="protein sequence ID" value="OMQ24583.1"/>
    <property type="molecule type" value="Genomic_DNA"/>
</dbReference>
<evidence type="ECO:0000313" key="2">
    <source>
        <dbReference type="Proteomes" id="UP000216021"/>
    </source>
</evidence>
<dbReference type="Proteomes" id="UP000216021">
    <property type="component" value="Unassembled WGS sequence"/>
</dbReference>
<name>A0A1S8CKW4_9GAMM</name>
<comment type="caution">
    <text evidence="1">The sequence shown here is derived from an EMBL/GenBank/DDBJ whole genome shotgun (WGS) entry which is preliminary data.</text>
</comment>
<protein>
    <submittedName>
        <fullName evidence="1">Uncharacterized protein</fullName>
    </submittedName>
</protein>
<evidence type="ECO:0000313" key="1">
    <source>
        <dbReference type="EMBL" id="OMQ24583.1"/>
    </source>
</evidence>
<dbReference type="RefSeq" id="WP_076941465.1">
    <property type="nucleotide sequence ID" value="NZ_MOXD01000003.1"/>
</dbReference>
<proteinExistence type="predicted"/>
<accession>A0A1S8CKW4</accession>